<sequence length="649" mass="75134">MEGNPQEGIMGDILKYLEQQQVIGGEDIFDPEYGLKRARSVLSEILQKIDNRAKLIDAFEAAMRAHNQYLLFDFSNIVPEFFIDEQLYDQMTFRETLLVSTFANMSESPVPTPVGGICIDVQKAKGRGPLVRRDPAFEQELIEALTWKHEVGNTKDTGNWTETCKTCEENKSASTYKSHRSKKCPNSKSDDPSQESVKIEPTPSQLRLLEYELGIGNSMQRTQCKFLIHQSSQFYVNDMNAGSLLTSWVDKNFHTLEEKRTEFLVEKDGTVKEKMLFVALQKGKYYVKTHSTVDDSVEKKFYSFRVTKNFVSEGANYVLMRYLAITRYIGEFELSSMYINGTMCRNIYKCTGPEVGIVNDKKIDVCKIYRTLIEECGLTHNSITVISLNGQIIKQEWEECDYILQVNPFAQIKRKQKPGKLERIYLKHVWENDMELFSRYLDRKEQRHLKLIQYLKDHQELKNILSDYLSRILIMKPTEVIDFTVDYFKQYAPVVIPREEYFGESEEESVRYEESVESTISMLPEEEEEKDAHVQAIQYLISLSDSCICEGVCLCDEETPESAASCICEEICECFEEEEEEKVEDNKQPEIQEEGMDEVPPESKEEEEQQQQEAPKEEQEAPKEEQEAPKQEPEPQTETETGENPSENQ</sequence>
<dbReference type="OrthoDB" id="6334211at2759"/>
<dbReference type="PANTHER" id="PTHR15505">
    <property type="entry name" value="RIIA DOMAIN-CONTAINING PROTEIN 1"/>
    <property type="match status" value="1"/>
</dbReference>
<protein>
    <submittedName>
        <fullName evidence="4">Uncharacterized protein LOC108743679</fullName>
    </submittedName>
</protein>
<evidence type="ECO:0000313" key="3">
    <source>
        <dbReference type="Proteomes" id="UP000192223"/>
    </source>
</evidence>
<feature type="domain" description="Ciliogenesis-associated TTC17-interacting protein N-terminal" evidence="2">
    <location>
        <begin position="222"/>
        <end position="375"/>
    </location>
</feature>
<feature type="region of interest" description="Disordered" evidence="1">
    <location>
        <begin position="175"/>
        <end position="201"/>
    </location>
</feature>
<name>A0A1W4XPR9_AGRPL</name>
<feature type="region of interest" description="Disordered" evidence="1">
    <location>
        <begin position="580"/>
        <end position="649"/>
    </location>
</feature>
<organism evidence="3 4">
    <name type="scientific">Agrilus planipennis</name>
    <name type="common">Emerald ash borer</name>
    <name type="synonym">Agrilus marcopoli</name>
    <dbReference type="NCBI Taxonomy" id="224129"/>
    <lineage>
        <taxon>Eukaryota</taxon>
        <taxon>Metazoa</taxon>
        <taxon>Ecdysozoa</taxon>
        <taxon>Arthropoda</taxon>
        <taxon>Hexapoda</taxon>
        <taxon>Insecta</taxon>
        <taxon>Pterygota</taxon>
        <taxon>Neoptera</taxon>
        <taxon>Endopterygota</taxon>
        <taxon>Coleoptera</taxon>
        <taxon>Polyphaga</taxon>
        <taxon>Elateriformia</taxon>
        <taxon>Buprestoidea</taxon>
        <taxon>Buprestidae</taxon>
        <taxon>Agrilinae</taxon>
        <taxon>Agrilus</taxon>
    </lineage>
</organism>
<dbReference type="AlphaFoldDB" id="A0A1W4XPR9"/>
<dbReference type="GeneID" id="108743679"/>
<keyword evidence="3" id="KW-1185">Reference proteome</keyword>
<dbReference type="InterPro" id="IPR048777">
    <property type="entry name" value="CATIP_N"/>
</dbReference>
<evidence type="ECO:0000256" key="1">
    <source>
        <dbReference type="SAM" id="MobiDB-lite"/>
    </source>
</evidence>
<accession>A0A1W4XPR9</accession>
<dbReference type="PANTHER" id="PTHR15505:SF4">
    <property type="entry name" value="RIIA DOMAIN-CONTAINING PROTEIN 1"/>
    <property type="match status" value="1"/>
</dbReference>
<dbReference type="CDD" id="cd22973">
    <property type="entry name" value="DD_CATIP"/>
    <property type="match status" value="1"/>
</dbReference>
<proteinExistence type="predicted"/>
<dbReference type="Proteomes" id="UP000192223">
    <property type="component" value="Unplaced"/>
</dbReference>
<dbReference type="SUPFAM" id="SSF47391">
    <property type="entry name" value="Dimerization-anchoring domain of cAMP-dependent PK regulatory subunit"/>
    <property type="match status" value="1"/>
</dbReference>
<evidence type="ECO:0000313" key="4">
    <source>
        <dbReference type="RefSeq" id="XP_018334762.1"/>
    </source>
</evidence>
<dbReference type="RefSeq" id="XP_018334762.1">
    <property type="nucleotide sequence ID" value="XM_018479260.1"/>
</dbReference>
<dbReference type="Pfam" id="PF21772">
    <property type="entry name" value="CATIP_N"/>
    <property type="match status" value="1"/>
</dbReference>
<feature type="compositionally biased region" description="Acidic residues" evidence="1">
    <location>
        <begin position="591"/>
        <end position="610"/>
    </location>
</feature>
<reference evidence="4" key="1">
    <citation type="submission" date="2025-08" db="UniProtKB">
        <authorList>
            <consortium name="RefSeq"/>
        </authorList>
    </citation>
    <scope>IDENTIFICATION</scope>
    <source>
        <tissue evidence="4">Entire body</tissue>
    </source>
</reference>
<evidence type="ECO:0000259" key="2">
    <source>
        <dbReference type="Pfam" id="PF21772"/>
    </source>
</evidence>
<dbReference type="InterPro" id="IPR047501">
    <property type="entry name" value="DD_CATIP"/>
</dbReference>
<feature type="compositionally biased region" description="Basic and acidic residues" evidence="1">
    <location>
        <begin position="614"/>
        <end position="633"/>
    </location>
</feature>
<dbReference type="InParanoid" id="A0A1W4XPR9"/>
<dbReference type="STRING" id="224129.A0A1W4XPR9"/>
<gene>
    <name evidence="4" type="primary">LOC108743679</name>
</gene>
<dbReference type="KEGG" id="apln:108743679"/>